<accession>A0AA39M1X2</accession>
<dbReference type="SUPFAM" id="SSF50494">
    <property type="entry name" value="Trypsin-like serine proteases"/>
    <property type="match status" value="1"/>
</dbReference>
<dbReference type="PRINTS" id="PR00722">
    <property type="entry name" value="CHYMOTRYPSIN"/>
</dbReference>
<dbReference type="EMBL" id="JAUCMV010000002">
    <property type="protein sequence ID" value="KAK0417589.1"/>
    <property type="molecule type" value="Genomic_DNA"/>
</dbReference>
<dbReference type="Proteomes" id="UP001175271">
    <property type="component" value="Unassembled WGS sequence"/>
</dbReference>
<dbReference type="InterPro" id="IPR001254">
    <property type="entry name" value="Trypsin_dom"/>
</dbReference>
<keyword evidence="1" id="KW-1015">Disulfide bond</keyword>
<dbReference type="GO" id="GO:0004252">
    <property type="term" value="F:serine-type endopeptidase activity"/>
    <property type="evidence" value="ECO:0007669"/>
    <property type="project" value="InterPro"/>
</dbReference>
<dbReference type="PROSITE" id="PS00134">
    <property type="entry name" value="TRYPSIN_HIS"/>
    <property type="match status" value="1"/>
</dbReference>
<keyword evidence="4" id="KW-1185">Reference proteome</keyword>
<dbReference type="PANTHER" id="PTHR24250:SF27">
    <property type="entry name" value="ELASTASE 2 LIKE"/>
    <property type="match status" value="1"/>
</dbReference>
<proteinExistence type="predicted"/>
<evidence type="ECO:0000259" key="2">
    <source>
        <dbReference type="PROSITE" id="PS50240"/>
    </source>
</evidence>
<dbReference type="PANTHER" id="PTHR24250">
    <property type="entry name" value="CHYMOTRYPSIN-RELATED"/>
    <property type="match status" value="1"/>
</dbReference>
<dbReference type="AlphaFoldDB" id="A0AA39M1X2"/>
<feature type="domain" description="Peptidase S1" evidence="2">
    <location>
        <begin position="98"/>
        <end position="337"/>
    </location>
</feature>
<evidence type="ECO:0000313" key="3">
    <source>
        <dbReference type="EMBL" id="KAK0417589.1"/>
    </source>
</evidence>
<dbReference type="SMART" id="SM00020">
    <property type="entry name" value="Tryp_SPc"/>
    <property type="match status" value="1"/>
</dbReference>
<reference evidence="3" key="1">
    <citation type="submission" date="2023-06" db="EMBL/GenBank/DDBJ databases">
        <title>Genomic analysis of the entomopathogenic nematode Steinernema hermaphroditum.</title>
        <authorList>
            <person name="Schwarz E.M."/>
            <person name="Heppert J.K."/>
            <person name="Baniya A."/>
            <person name="Schwartz H.T."/>
            <person name="Tan C.-H."/>
            <person name="Antoshechkin I."/>
            <person name="Sternberg P.W."/>
            <person name="Goodrich-Blair H."/>
            <person name="Dillman A.R."/>
        </authorList>
    </citation>
    <scope>NUCLEOTIDE SEQUENCE</scope>
    <source>
        <strain evidence="3">PS9179</strain>
        <tissue evidence="3">Whole animal</tissue>
    </source>
</reference>
<dbReference type="GO" id="GO:0006508">
    <property type="term" value="P:proteolysis"/>
    <property type="evidence" value="ECO:0007669"/>
    <property type="project" value="InterPro"/>
</dbReference>
<sequence length="343" mass="37411">MRIDRFPVPSCVHVCTMQMCSDQLSTLPSYHPLYCLFPLWTALSAPTVRRAPKEPRLKNVPLKRRCPLLMDRLAVGLLLLGLVSAIALPPEAKCSEVVIGGSPAALGQFPFYARLRISRKFYVGVCGAALLSEHFLLTAAHCVSGGALFTEDFEAFLGLVDLNARFRKSAQRSRVVEVIFPPGNPSGNIAIGDIAVLRLETPLNFTKTVQPTKIVREDEELLNAPEGVLVGFGRTTWKDDASSATDDLLFAEVPLVDQKFCRSVHGKRITEKDFCAGGDGKGQALGDSGGPFGVYRNGEWIQLGLPSQGFATDKKKMKPSILTRVSAYCDFIESASEKTFLCS</sequence>
<gene>
    <name evidence="3" type="ORF">QR680_013100</name>
</gene>
<organism evidence="3 4">
    <name type="scientific">Steinernema hermaphroditum</name>
    <dbReference type="NCBI Taxonomy" id="289476"/>
    <lineage>
        <taxon>Eukaryota</taxon>
        <taxon>Metazoa</taxon>
        <taxon>Ecdysozoa</taxon>
        <taxon>Nematoda</taxon>
        <taxon>Chromadorea</taxon>
        <taxon>Rhabditida</taxon>
        <taxon>Tylenchina</taxon>
        <taxon>Panagrolaimomorpha</taxon>
        <taxon>Strongyloidoidea</taxon>
        <taxon>Steinernematidae</taxon>
        <taxon>Steinernema</taxon>
    </lineage>
</organism>
<dbReference type="PROSITE" id="PS50240">
    <property type="entry name" value="TRYPSIN_DOM"/>
    <property type="match status" value="1"/>
</dbReference>
<dbReference type="Gene3D" id="2.40.10.10">
    <property type="entry name" value="Trypsin-like serine proteases"/>
    <property type="match status" value="1"/>
</dbReference>
<dbReference type="Pfam" id="PF00089">
    <property type="entry name" value="Trypsin"/>
    <property type="match status" value="1"/>
</dbReference>
<dbReference type="CDD" id="cd00190">
    <property type="entry name" value="Tryp_SPc"/>
    <property type="match status" value="1"/>
</dbReference>
<dbReference type="InterPro" id="IPR043504">
    <property type="entry name" value="Peptidase_S1_PA_chymotrypsin"/>
</dbReference>
<evidence type="ECO:0000256" key="1">
    <source>
        <dbReference type="ARBA" id="ARBA00023157"/>
    </source>
</evidence>
<dbReference type="InterPro" id="IPR018114">
    <property type="entry name" value="TRYPSIN_HIS"/>
</dbReference>
<dbReference type="InterPro" id="IPR009003">
    <property type="entry name" value="Peptidase_S1_PA"/>
</dbReference>
<protein>
    <recommendedName>
        <fullName evidence="2">Peptidase S1 domain-containing protein</fullName>
    </recommendedName>
</protein>
<name>A0AA39M1X2_9BILA</name>
<evidence type="ECO:0000313" key="4">
    <source>
        <dbReference type="Proteomes" id="UP001175271"/>
    </source>
</evidence>
<dbReference type="InterPro" id="IPR001314">
    <property type="entry name" value="Peptidase_S1A"/>
</dbReference>
<comment type="caution">
    <text evidence="3">The sequence shown here is derived from an EMBL/GenBank/DDBJ whole genome shotgun (WGS) entry which is preliminary data.</text>
</comment>